<dbReference type="EMBL" id="HBHT01040316">
    <property type="protein sequence ID" value="CAD9994795.1"/>
    <property type="molecule type" value="Transcribed_RNA"/>
</dbReference>
<dbReference type="AlphaFoldDB" id="A0A7S3DY59"/>
<evidence type="ECO:0000256" key="1">
    <source>
        <dbReference type="SAM" id="MobiDB-lite"/>
    </source>
</evidence>
<reference evidence="2" key="1">
    <citation type="submission" date="2021-01" db="EMBL/GenBank/DDBJ databases">
        <authorList>
            <person name="Corre E."/>
            <person name="Pelletier E."/>
            <person name="Niang G."/>
            <person name="Scheremetjew M."/>
            <person name="Finn R."/>
            <person name="Kale V."/>
            <person name="Holt S."/>
            <person name="Cochrane G."/>
            <person name="Meng A."/>
            <person name="Brown T."/>
            <person name="Cohen L."/>
        </authorList>
    </citation>
    <scope>NUCLEOTIDE SEQUENCE</scope>
    <source>
        <strain evidence="2">CCMP125</strain>
    </source>
</reference>
<feature type="region of interest" description="Disordered" evidence="1">
    <location>
        <begin position="20"/>
        <end position="43"/>
    </location>
</feature>
<gene>
    <name evidence="2" type="ORF">APAL1065_LOCUS27085</name>
</gene>
<proteinExistence type="predicted"/>
<organism evidence="2">
    <name type="scientific">Entomoneis paludosa</name>
    <dbReference type="NCBI Taxonomy" id="265537"/>
    <lineage>
        <taxon>Eukaryota</taxon>
        <taxon>Sar</taxon>
        <taxon>Stramenopiles</taxon>
        <taxon>Ochrophyta</taxon>
        <taxon>Bacillariophyta</taxon>
        <taxon>Bacillariophyceae</taxon>
        <taxon>Bacillariophycidae</taxon>
        <taxon>Entomoneidaceae</taxon>
        <taxon>Entomoneis</taxon>
    </lineage>
</organism>
<sequence length="102" mass="10863">MASSSIPPCSSSRASTSLFHQLSAAASSTQGGTRQGNGGRSAPRLFRALPHHAENDMHSREWLVRILDEALDVSNDVGFLLVNDGAAEEEATANSSPEDRQQ</sequence>
<accession>A0A7S3DY59</accession>
<name>A0A7S3DY59_9STRA</name>
<evidence type="ECO:0000313" key="2">
    <source>
        <dbReference type="EMBL" id="CAD9994795.1"/>
    </source>
</evidence>
<protein>
    <submittedName>
        <fullName evidence="2">Uncharacterized protein</fullName>
    </submittedName>
</protein>